<dbReference type="PROSITE" id="PS01066">
    <property type="entry name" value="UPP_SYNTHASE"/>
    <property type="match status" value="1"/>
</dbReference>
<accession>A0ABW5YLG4</accession>
<evidence type="ECO:0000313" key="3">
    <source>
        <dbReference type="EMBL" id="MFD2891859.1"/>
    </source>
</evidence>
<dbReference type="InterPro" id="IPR018520">
    <property type="entry name" value="UPP_synth-like_CS"/>
</dbReference>
<keyword evidence="4" id="KW-1185">Reference proteome</keyword>
<feature type="binding site" evidence="2">
    <location>
        <position position="21"/>
    </location>
    <ligand>
        <name>Mg(2+)</name>
        <dbReference type="ChEBI" id="CHEBI:18420"/>
    </ligand>
</feature>
<dbReference type="SUPFAM" id="SSF64005">
    <property type="entry name" value="Undecaprenyl diphosphate synthase"/>
    <property type="match status" value="1"/>
</dbReference>
<organism evidence="3 4">
    <name type="scientific">Flavobacterium chuncheonense</name>
    <dbReference type="NCBI Taxonomy" id="2026653"/>
    <lineage>
        <taxon>Bacteria</taxon>
        <taxon>Pseudomonadati</taxon>
        <taxon>Bacteroidota</taxon>
        <taxon>Flavobacteriia</taxon>
        <taxon>Flavobacteriales</taxon>
        <taxon>Flavobacteriaceae</taxon>
        <taxon>Flavobacterium</taxon>
    </lineage>
</organism>
<reference evidence="4" key="1">
    <citation type="journal article" date="2019" name="Int. J. Syst. Evol. Microbiol.">
        <title>The Global Catalogue of Microorganisms (GCM) 10K type strain sequencing project: providing services to taxonomists for standard genome sequencing and annotation.</title>
        <authorList>
            <consortium name="The Broad Institute Genomics Platform"/>
            <consortium name="The Broad Institute Genome Sequencing Center for Infectious Disease"/>
            <person name="Wu L."/>
            <person name="Ma J."/>
        </authorList>
    </citation>
    <scope>NUCLEOTIDE SEQUENCE [LARGE SCALE GENOMIC DNA]</scope>
    <source>
        <strain evidence="4">KCTC 22671</strain>
    </source>
</reference>
<name>A0ABW5YLG4_9FLAO</name>
<comment type="cofactor">
    <cofactor evidence="2">
        <name>Mg(2+)</name>
        <dbReference type="ChEBI" id="CHEBI:18420"/>
    </cofactor>
    <text evidence="2">Binds 2 magnesium ions per subunit.</text>
</comment>
<feature type="binding site" evidence="2">
    <location>
        <position position="26"/>
    </location>
    <ligand>
        <name>substrate</name>
    </ligand>
</feature>
<proteinExistence type="inferred from homology"/>
<dbReference type="NCBIfam" id="TIGR00055">
    <property type="entry name" value="uppS"/>
    <property type="match status" value="1"/>
</dbReference>
<evidence type="ECO:0000256" key="2">
    <source>
        <dbReference type="HAMAP-Rule" id="MF_01139"/>
    </source>
</evidence>
<feature type="binding site" evidence="2">
    <location>
        <position position="189"/>
    </location>
    <ligand>
        <name>substrate</name>
    </ligand>
</feature>
<gene>
    <name evidence="3" type="ORF">ACFS5J_07545</name>
</gene>
<comment type="similarity">
    <text evidence="2">Belongs to the UPP synthase family.</text>
</comment>
<feature type="binding site" evidence="2">
    <location>
        <position position="70"/>
    </location>
    <ligand>
        <name>substrate</name>
    </ligand>
</feature>
<dbReference type="EC" id="2.5.1.-" evidence="2"/>
<dbReference type="NCBIfam" id="NF011405">
    <property type="entry name" value="PRK14830.1"/>
    <property type="match status" value="1"/>
</dbReference>
<feature type="binding site" evidence="2">
    <location>
        <position position="38"/>
    </location>
    <ligand>
        <name>substrate</name>
    </ligand>
</feature>
<feature type="binding site" evidence="2">
    <location>
        <begin position="22"/>
        <end position="25"/>
    </location>
    <ligand>
        <name>substrate</name>
    </ligand>
</feature>
<dbReference type="InterPro" id="IPR036424">
    <property type="entry name" value="UPP_synth-like_sf"/>
</dbReference>
<dbReference type="PANTHER" id="PTHR10291">
    <property type="entry name" value="DEHYDRODOLICHYL DIPHOSPHATE SYNTHASE FAMILY MEMBER"/>
    <property type="match status" value="1"/>
</dbReference>
<dbReference type="Proteomes" id="UP001597534">
    <property type="component" value="Unassembled WGS sequence"/>
</dbReference>
<feature type="binding site" evidence="2">
    <location>
        <begin position="195"/>
        <end position="197"/>
    </location>
    <ligand>
        <name>substrate</name>
    </ligand>
</feature>
<dbReference type="Pfam" id="PF01255">
    <property type="entry name" value="Prenyltransf"/>
    <property type="match status" value="1"/>
</dbReference>
<dbReference type="PANTHER" id="PTHR10291:SF0">
    <property type="entry name" value="DEHYDRODOLICHYL DIPHOSPHATE SYNTHASE 2"/>
    <property type="match status" value="1"/>
</dbReference>
<comment type="function">
    <text evidence="2">Catalyzes the condensation of isopentenyl diphosphate (IPP) with allylic pyrophosphates generating different type of terpenoids.</text>
</comment>
<dbReference type="Gene3D" id="3.40.1180.10">
    <property type="entry name" value="Decaprenyl diphosphate synthase-like"/>
    <property type="match status" value="1"/>
</dbReference>
<dbReference type="EMBL" id="JBHUPC010000012">
    <property type="protein sequence ID" value="MFD2891859.1"/>
    <property type="molecule type" value="Genomic_DNA"/>
</dbReference>
<feature type="binding site" evidence="2">
    <location>
        <begin position="66"/>
        <end position="68"/>
    </location>
    <ligand>
        <name>substrate</name>
    </ligand>
</feature>
<keyword evidence="1 2" id="KW-0808">Transferase</keyword>
<keyword evidence="2" id="KW-0460">Magnesium</keyword>
<feature type="binding site" evidence="2">
    <location>
        <position position="72"/>
    </location>
    <ligand>
        <name>substrate</name>
    </ligand>
</feature>
<dbReference type="RefSeq" id="WP_379811462.1">
    <property type="nucleotide sequence ID" value="NZ_JBHUPC010000012.1"/>
</dbReference>
<comment type="subunit">
    <text evidence="2">Homodimer.</text>
</comment>
<dbReference type="GO" id="GO:0016740">
    <property type="term" value="F:transferase activity"/>
    <property type="evidence" value="ECO:0007669"/>
    <property type="project" value="UniProtKB-KW"/>
</dbReference>
<dbReference type="HAMAP" id="MF_01139">
    <property type="entry name" value="ISPT"/>
    <property type="match status" value="1"/>
</dbReference>
<evidence type="ECO:0000313" key="4">
    <source>
        <dbReference type="Proteomes" id="UP001597534"/>
    </source>
</evidence>
<sequence>MSLLNQIDKNKIPNHLAIIMDGNGRWAKQKGLLRTLGHESGTKTVKTIVEACTQLGIKNLTLYAFSTENWNRPKLEVDTLMRLLVSSLKKEVKTFQKNNIRLNAIGNLTTLPTKVQNELNEVMSLTEDNTRMTLTLALSYGSREELTQAVKKISDKVKNNIISLDAIDESIINKHLYTHNLPDVDLVIRTSGEHRISNFLLWQIAYAEFYFTNVLWPDFKENDLYEAIISYQNRERRFGKTSEQIS</sequence>
<feature type="active site" description="Proton acceptor" evidence="2">
    <location>
        <position position="69"/>
    </location>
</feature>
<feature type="active site" evidence="2">
    <location>
        <position position="21"/>
    </location>
</feature>
<dbReference type="InterPro" id="IPR001441">
    <property type="entry name" value="UPP_synth-like"/>
</dbReference>
<dbReference type="CDD" id="cd00475">
    <property type="entry name" value="Cis_IPPS"/>
    <property type="match status" value="1"/>
</dbReference>
<protein>
    <recommendedName>
        <fullName evidence="2">Isoprenyl transferase</fullName>
        <ecNumber evidence="2">2.5.1.-</ecNumber>
    </recommendedName>
</protein>
<feature type="binding site" evidence="2">
    <location>
        <position position="34"/>
    </location>
    <ligand>
        <name>substrate</name>
    </ligand>
</feature>
<keyword evidence="2" id="KW-0479">Metal-binding</keyword>
<evidence type="ECO:0000256" key="1">
    <source>
        <dbReference type="ARBA" id="ARBA00022679"/>
    </source>
</evidence>
<feature type="binding site" evidence="2">
    <location>
        <position position="208"/>
    </location>
    <ligand>
        <name>Mg(2+)</name>
        <dbReference type="ChEBI" id="CHEBI:18420"/>
    </ligand>
</feature>
<comment type="caution">
    <text evidence="3">The sequence shown here is derived from an EMBL/GenBank/DDBJ whole genome shotgun (WGS) entry which is preliminary data.</text>
</comment>